<dbReference type="GO" id="GO:0004014">
    <property type="term" value="F:adenosylmethionine decarboxylase activity"/>
    <property type="evidence" value="ECO:0007669"/>
    <property type="project" value="UniProtKB-EC"/>
</dbReference>
<dbReference type="Proteomes" id="UP001151002">
    <property type="component" value="Unassembled WGS sequence"/>
</dbReference>
<organism evidence="2 3">
    <name type="scientific">Paractinoplanes pyxinae</name>
    <dbReference type="NCBI Taxonomy" id="2997416"/>
    <lineage>
        <taxon>Bacteria</taxon>
        <taxon>Bacillati</taxon>
        <taxon>Actinomycetota</taxon>
        <taxon>Actinomycetes</taxon>
        <taxon>Micromonosporales</taxon>
        <taxon>Micromonosporaceae</taxon>
        <taxon>Paractinoplanes</taxon>
    </lineage>
</organism>
<sequence>MPAVDFEDLAPSILRQRLVVEGYPSFVITADHIKEYLSKLSVVTDMVTLIEPVTHCSDLYGWAGWIHWETSGAHFYSWERPVQFFSVDVYTCKAFDPEQVVAFTEEFFRTTKIVAKEC</sequence>
<comment type="caution">
    <text evidence="2">The sequence shown here is derived from an EMBL/GenBank/DDBJ whole genome shotgun (WGS) entry which is preliminary data.</text>
</comment>
<dbReference type="EMBL" id="JAPNTZ010000026">
    <property type="protein sequence ID" value="MCY1145397.1"/>
    <property type="molecule type" value="Genomic_DNA"/>
</dbReference>
<keyword evidence="3" id="KW-1185">Reference proteome</keyword>
<reference evidence="2" key="1">
    <citation type="submission" date="2022-11" db="EMBL/GenBank/DDBJ databases">
        <authorList>
            <person name="Somphong A."/>
            <person name="Phongsopitanun W."/>
        </authorList>
    </citation>
    <scope>NUCLEOTIDE SEQUENCE</scope>
    <source>
        <strain evidence="2">Pm04-4</strain>
    </source>
</reference>
<dbReference type="RefSeq" id="WP_267570017.1">
    <property type="nucleotide sequence ID" value="NZ_JAPNTZ010000026.1"/>
</dbReference>
<dbReference type="Gene3D" id="3.60.90.10">
    <property type="entry name" value="S-adenosylmethionine decarboxylase"/>
    <property type="match status" value="1"/>
</dbReference>
<evidence type="ECO:0000313" key="2">
    <source>
        <dbReference type="EMBL" id="MCY1145397.1"/>
    </source>
</evidence>
<keyword evidence="2" id="KW-0456">Lyase</keyword>
<accession>A0ABT4BFZ3</accession>
<dbReference type="Pfam" id="PF02675">
    <property type="entry name" value="AdoMet_dc"/>
    <property type="match status" value="1"/>
</dbReference>
<dbReference type="InterPro" id="IPR003826">
    <property type="entry name" value="AdoMetDC_fam_prok"/>
</dbReference>
<evidence type="ECO:0000313" key="3">
    <source>
        <dbReference type="Proteomes" id="UP001151002"/>
    </source>
</evidence>
<comment type="cofactor">
    <cofactor evidence="1">
        <name>pyruvate</name>
        <dbReference type="ChEBI" id="CHEBI:15361"/>
    </cofactor>
</comment>
<evidence type="ECO:0000256" key="1">
    <source>
        <dbReference type="ARBA" id="ARBA00001928"/>
    </source>
</evidence>
<protein>
    <submittedName>
        <fullName evidence="2">S-adenosylmethionine decarboxylase</fullName>
        <ecNumber evidence="2">4.1.1.50</ecNumber>
    </submittedName>
</protein>
<name>A0ABT4BFZ3_9ACTN</name>
<gene>
    <name evidence="2" type="ORF">OWR29_45975</name>
</gene>
<dbReference type="EC" id="4.1.1.50" evidence="2"/>
<proteinExistence type="predicted"/>